<keyword evidence="5" id="KW-1185">Reference proteome</keyword>
<sequence length="159" mass="16929">MKDGSCAGAGLDPRIEIADWQAAQARVMPLRMRVFVVEQGVPADIELDEFDPCSRHAIATDADGEVIATGRLLPDGHIGRMAVDAGWRGRGVGGAVLEALAAEAAAHGMPKVMLNAQLRALGFYRRHGFAEYGEAFMEAGIPHRAMQRAAAHRAGVADE</sequence>
<name>N6YDF9_THAL4</name>
<dbReference type="Gene3D" id="3.40.630.30">
    <property type="match status" value="1"/>
</dbReference>
<keyword evidence="2" id="KW-0012">Acyltransferase</keyword>
<evidence type="ECO:0000313" key="4">
    <source>
        <dbReference type="EMBL" id="ENO89575.1"/>
    </source>
</evidence>
<dbReference type="GO" id="GO:0016747">
    <property type="term" value="F:acyltransferase activity, transferring groups other than amino-acyl groups"/>
    <property type="evidence" value="ECO:0007669"/>
    <property type="project" value="InterPro"/>
</dbReference>
<dbReference type="PANTHER" id="PTHR43877">
    <property type="entry name" value="AMINOALKYLPHOSPHONATE N-ACETYLTRANSFERASE-RELATED-RELATED"/>
    <property type="match status" value="1"/>
</dbReference>
<feature type="domain" description="N-acetyltransferase" evidence="3">
    <location>
        <begin position="15"/>
        <end position="151"/>
    </location>
</feature>
<gene>
    <name evidence="4" type="ORF">C666_05300</name>
</gene>
<dbReference type="SUPFAM" id="SSF55729">
    <property type="entry name" value="Acyl-CoA N-acyltransferases (Nat)"/>
    <property type="match status" value="1"/>
</dbReference>
<dbReference type="PROSITE" id="PS51186">
    <property type="entry name" value="GNAT"/>
    <property type="match status" value="1"/>
</dbReference>
<keyword evidence="1 4" id="KW-0808">Transferase</keyword>
<evidence type="ECO:0000313" key="5">
    <source>
        <dbReference type="Proteomes" id="UP000013232"/>
    </source>
</evidence>
<dbReference type="STRING" id="1123367.GCA_000621305_01430"/>
<dbReference type="EMBL" id="AMXE01000012">
    <property type="protein sequence ID" value="ENO89575.1"/>
    <property type="molecule type" value="Genomic_DNA"/>
</dbReference>
<dbReference type="eggNOG" id="COG2153">
    <property type="taxonomic scope" value="Bacteria"/>
</dbReference>
<reference evidence="4 5" key="1">
    <citation type="submission" date="2012-09" db="EMBL/GenBank/DDBJ databases">
        <title>Draft Genome Sequences of 6 Strains from Genus Thauera.</title>
        <authorList>
            <person name="Liu B."/>
            <person name="Shapleigh J.P."/>
            <person name="Frostegard A.H."/>
        </authorList>
    </citation>
    <scope>NUCLEOTIDE SEQUENCE [LARGE SCALE GENOMIC DNA]</scope>
    <source>
        <strain evidence="5">47Lol / DSM 12138</strain>
    </source>
</reference>
<protein>
    <submittedName>
        <fullName evidence="4">GCN5-like N-acetyltransferase</fullName>
    </submittedName>
</protein>
<accession>N6YDF9</accession>
<dbReference type="InterPro" id="IPR000182">
    <property type="entry name" value="GNAT_dom"/>
</dbReference>
<dbReference type="Pfam" id="PF13673">
    <property type="entry name" value="Acetyltransf_10"/>
    <property type="match status" value="1"/>
</dbReference>
<dbReference type="RefSeq" id="WP_004334971.1">
    <property type="nucleotide sequence ID" value="NZ_AMXE01000012.1"/>
</dbReference>
<dbReference type="AlphaFoldDB" id="N6YDF9"/>
<organism evidence="4 5">
    <name type="scientific">Thauera linaloolentis (strain DSM 12138 / JCM 21573 / CCUG 41526 / CIP 105981 / IAM 15112 / NBRC 102519 / 47Lol)</name>
    <dbReference type="NCBI Taxonomy" id="1123367"/>
    <lineage>
        <taxon>Bacteria</taxon>
        <taxon>Pseudomonadati</taxon>
        <taxon>Pseudomonadota</taxon>
        <taxon>Betaproteobacteria</taxon>
        <taxon>Rhodocyclales</taxon>
        <taxon>Zoogloeaceae</taxon>
        <taxon>Thauera</taxon>
    </lineage>
</organism>
<dbReference type="Proteomes" id="UP000013232">
    <property type="component" value="Unassembled WGS sequence"/>
</dbReference>
<evidence type="ECO:0000256" key="1">
    <source>
        <dbReference type="ARBA" id="ARBA00022679"/>
    </source>
</evidence>
<proteinExistence type="predicted"/>
<dbReference type="InterPro" id="IPR050832">
    <property type="entry name" value="Bact_Acetyltransf"/>
</dbReference>
<evidence type="ECO:0000259" key="3">
    <source>
        <dbReference type="PROSITE" id="PS51186"/>
    </source>
</evidence>
<evidence type="ECO:0000256" key="2">
    <source>
        <dbReference type="ARBA" id="ARBA00023315"/>
    </source>
</evidence>
<dbReference type="InterPro" id="IPR016181">
    <property type="entry name" value="Acyl_CoA_acyltransferase"/>
</dbReference>
<dbReference type="OrthoDB" id="9796171at2"/>
<comment type="caution">
    <text evidence="4">The sequence shown here is derived from an EMBL/GenBank/DDBJ whole genome shotgun (WGS) entry which is preliminary data.</text>
</comment>